<name>A0A0F9SS29_9ZZZZ</name>
<gene>
    <name evidence="1" type="ORF">LCGC14_0818290</name>
</gene>
<comment type="caution">
    <text evidence="1">The sequence shown here is derived from an EMBL/GenBank/DDBJ whole genome shotgun (WGS) entry which is preliminary data.</text>
</comment>
<proteinExistence type="predicted"/>
<protein>
    <submittedName>
        <fullName evidence="1">Uncharacterized protein</fullName>
    </submittedName>
</protein>
<reference evidence="1" key="1">
    <citation type="journal article" date="2015" name="Nature">
        <title>Complex archaea that bridge the gap between prokaryotes and eukaryotes.</title>
        <authorList>
            <person name="Spang A."/>
            <person name="Saw J.H."/>
            <person name="Jorgensen S.L."/>
            <person name="Zaremba-Niedzwiedzka K."/>
            <person name="Martijn J."/>
            <person name="Lind A.E."/>
            <person name="van Eijk R."/>
            <person name="Schleper C."/>
            <person name="Guy L."/>
            <person name="Ettema T.J."/>
        </authorList>
    </citation>
    <scope>NUCLEOTIDE SEQUENCE</scope>
</reference>
<accession>A0A0F9SS29</accession>
<dbReference type="AlphaFoldDB" id="A0A0F9SS29"/>
<sequence>MTCSGAYAMAEEYALFWCLDWPPDDCAVQERIELALRVTAGRIHVARSSVGACDCSLSTESLQMLKEMNMQLAAILYNCPCGAARGRLSDDMKQSLLLNITEMLNMISDGSWEVCDGETGANFPVMATAERGLTEWNEAQIIINRELRDG</sequence>
<organism evidence="1">
    <name type="scientific">marine sediment metagenome</name>
    <dbReference type="NCBI Taxonomy" id="412755"/>
    <lineage>
        <taxon>unclassified sequences</taxon>
        <taxon>metagenomes</taxon>
        <taxon>ecological metagenomes</taxon>
    </lineage>
</organism>
<evidence type="ECO:0000313" key="1">
    <source>
        <dbReference type="EMBL" id="KKN31993.1"/>
    </source>
</evidence>
<dbReference type="EMBL" id="LAZR01002285">
    <property type="protein sequence ID" value="KKN31993.1"/>
    <property type="molecule type" value="Genomic_DNA"/>
</dbReference>